<feature type="compositionally biased region" description="Polar residues" evidence="3">
    <location>
        <begin position="210"/>
        <end position="230"/>
    </location>
</feature>
<evidence type="ECO:0008006" key="6">
    <source>
        <dbReference type="Google" id="ProtNLM"/>
    </source>
</evidence>
<evidence type="ECO:0000313" key="5">
    <source>
        <dbReference type="Proteomes" id="UP001142055"/>
    </source>
</evidence>
<gene>
    <name evidence="4" type="ORF">RDWZM_001129</name>
</gene>
<dbReference type="OMA" id="SEAYHRT"/>
<accession>A0A9Q0MBG4</accession>
<dbReference type="InterPro" id="IPR007327">
    <property type="entry name" value="TPD52"/>
</dbReference>
<keyword evidence="5" id="KW-1185">Reference proteome</keyword>
<keyword evidence="2" id="KW-0175">Coiled coil</keyword>
<feature type="region of interest" description="Disordered" evidence="3">
    <location>
        <begin position="210"/>
        <end position="248"/>
    </location>
</feature>
<comment type="similarity">
    <text evidence="1">Belongs to the TPD52 family.</text>
</comment>
<feature type="compositionally biased region" description="Low complexity" evidence="3">
    <location>
        <begin position="231"/>
        <end position="241"/>
    </location>
</feature>
<dbReference type="PANTHER" id="PTHR19307:SF14">
    <property type="entry name" value="TUMOR PROTEIN D52"/>
    <property type="match status" value="1"/>
</dbReference>
<dbReference type="EMBL" id="JAPWDV010000001">
    <property type="protein sequence ID" value="KAJ6222584.1"/>
    <property type="molecule type" value="Genomic_DNA"/>
</dbReference>
<comment type="caution">
    <text evidence="4">The sequence shown here is derived from an EMBL/GenBank/DDBJ whole genome shotgun (WGS) entry which is preliminary data.</text>
</comment>
<name>A0A9Q0MBG4_BLOTA</name>
<dbReference type="Pfam" id="PF04201">
    <property type="entry name" value="TPD52"/>
    <property type="match status" value="1"/>
</dbReference>
<evidence type="ECO:0000256" key="2">
    <source>
        <dbReference type="ARBA" id="ARBA00023054"/>
    </source>
</evidence>
<evidence type="ECO:0000256" key="3">
    <source>
        <dbReference type="SAM" id="MobiDB-lite"/>
    </source>
</evidence>
<dbReference type="Proteomes" id="UP001142055">
    <property type="component" value="Chromosome 1"/>
</dbReference>
<dbReference type="AlphaFoldDB" id="A0A9Q0MBG4"/>
<evidence type="ECO:0000313" key="4">
    <source>
        <dbReference type="EMBL" id="KAJ6222584.1"/>
    </source>
</evidence>
<proteinExistence type="inferred from homology"/>
<dbReference type="PANTHER" id="PTHR19307">
    <property type="entry name" value="TUMOR PROTEIN D52"/>
    <property type="match status" value="1"/>
</dbReference>
<organism evidence="4 5">
    <name type="scientific">Blomia tropicalis</name>
    <name type="common">Mite</name>
    <dbReference type="NCBI Taxonomy" id="40697"/>
    <lineage>
        <taxon>Eukaryota</taxon>
        <taxon>Metazoa</taxon>
        <taxon>Ecdysozoa</taxon>
        <taxon>Arthropoda</taxon>
        <taxon>Chelicerata</taxon>
        <taxon>Arachnida</taxon>
        <taxon>Acari</taxon>
        <taxon>Acariformes</taxon>
        <taxon>Sarcoptiformes</taxon>
        <taxon>Astigmata</taxon>
        <taxon>Glycyphagoidea</taxon>
        <taxon>Echimyopodidae</taxon>
        <taxon>Blomia</taxon>
    </lineage>
</organism>
<evidence type="ECO:0000256" key="1">
    <source>
        <dbReference type="ARBA" id="ARBA00005702"/>
    </source>
</evidence>
<sequence>MAKKGKVKSNGQMSNVVQNKASLLSDEQFETVDSIDYDEISTLKSDGIDHEKCEAFRRIASAEEIEEMSRIRDDLLDNHVDLASLSPERRAKVEEELKKELAKTEEEIQTLRQVLTAKVKHSHDLKRKLGITVWKEFRDDMESGIRNIQETTAYQKTTDAVKMASEKTTSMIGTFGGSVARKLGEVKNSNAFKSFEERVGYAVTNVKTKISSRSNSTNNFDDALRNSENLSSTTPITSPTIPEDKPLA</sequence>
<dbReference type="GO" id="GO:0005737">
    <property type="term" value="C:cytoplasm"/>
    <property type="evidence" value="ECO:0007669"/>
    <property type="project" value="TreeGrafter"/>
</dbReference>
<protein>
    <recommendedName>
        <fullName evidence="6">Tumor protein D52</fullName>
    </recommendedName>
</protein>
<reference evidence="4" key="1">
    <citation type="submission" date="2022-12" db="EMBL/GenBank/DDBJ databases">
        <title>Genome assemblies of Blomia tropicalis.</title>
        <authorList>
            <person name="Cui Y."/>
        </authorList>
    </citation>
    <scope>NUCLEOTIDE SEQUENCE</scope>
    <source>
        <tissue evidence="4">Adult mites</tissue>
    </source>
</reference>